<evidence type="ECO:0000256" key="1">
    <source>
        <dbReference type="SAM" id="MobiDB-lite"/>
    </source>
</evidence>
<feature type="region of interest" description="Disordered" evidence="1">
    <location>
        <begin position="51"/>
        <end position="72"/>
    </location>
</feature>
<sequence>MAVCLRPSVQFLRGPAWKRFCSMLAHQELEGKLKRRTVREKGDDVCMLMRKRMKQKERQREGGSEKKLKQER</sequence>
<evidence type="ECO:0000313" key="3">
    <source>
        <dbReference type="Proteomes" id="UP001469553"/>
    </source>
</evidence>
<gene>
    <name evidence="2" type="ORF">AMECASPLE_026230</name>
</gene>
<proteinExistence type="predicted"/>
<dbReference type="Proteomes" id="UP001469553">
    <property type="component" value="Unassembled WGS sequence"/>
</dbReference>
<protein>
    <submittedName>
        <fullName evidence="2">Uncharacterized protein</fullName>
    </submittedName>
</protein>
<evidence type="ECO:0000313" key="2">
    <source>
        <dbReference type="EMBL" id="MEQ2304358.1"/>
    </source>
</evidence>
<reference evidence="2 3" key="1">
    <citation type="submission" date="2021-06" db="EMBL/GenBank/DDBJ databases">
        <authorList>
            <person name="Palmer J.M."/>
        </authorList>
    </citation>
    <scope>NUCLEOTIDE SEQUENCE [LARGE SCALE GENOMIC DNA]</scope>
    <source>
        <strain evidence="2 3">AS_MEX2019</strain>
        <tissue evidence="2">Muscle</tissue>
    </source>
</reference>
<comment type="caution">
    <text evidence="2">The sequence shown here is derived from an EMBL/GenBank/DDBJ whole genome shotgun (WGS) entry which is preliminary data.</text>
</comment>
<organism evidence="2 3">
    <name type="scientific">Ameca splendens</name>
    <dbReference type="NCBI Taxonomy" id="208324"/>
    <lineage>
        <taxon>Eukaryota</taxon>
        <taxon>Metazoa</taxon>
        <taxon>Chordata</taxon>
        <taxon>Craniata</taxon>
        <taxon>Vertebrata</taxon>
        <taxon>Euteleostomi</taxon>
        <taxon>Actinopterygii</taxon>
        <taxon>Neopterygii</taxon>
        <taxon>Teleostei</taxon>
        <taxon>Neoteleostei</taxon>
        <taxon>Acanthomorphata</taxon>
        <taxon>Ovalentaria</taxon>
        <taxon>Atherinomorphae</taxon>
        <taxon>Cyprinodontiformes</taxon>
        <taxon>Goodeidae</taxon>
        <taxon>Ameca</taxon>
    </lineage>
</organism>
<accession>A0ABV0ZDR0</accession>
<keyword evidence="3" id="KW-1185">Reference proteome</keyword>
<name>A0ABV0ZDR0_9TELE</name>
<feature type="compositionally biased region" description="Basic and acidic residues" evidence="1">
    <location>
        <begin position="56"/>
        <end position="72"/>
    </location>
</feature>
<dbReference type="EMBL" id="JAHRIP010059088">
    <property type="protein sequence ID" value="MEQ2304358.1"/>
    <property type="molecule type" value="Genomic_DNA"/>
</dbReference>